<dbReference type="EMBL" id="BARW01010236">
    <property type="protein sequence ID" value="GAI74167.1"/>
    <property type="molecule type" value="Genomic_DNA"/>
</dbReference>
<protein>
    <submittedName>
        <fullName evidence="1">Uncharacterized protein</fullName>
    </submittedName>
</protein>
<name>X1R045_9ZZZZ</name>
<sequence>MNLRKIVKKILPPSDLRQIRRLQYARANMRFSSEWQSAMITDTQPEVYKKLVQGV</sequence>
<organism evidence="1">
    <name type="scientific">marine sediment metagenome</name>
    <dbReference type="NCBI Taxonomy" id="412755"/>
    <lineage>
        <taxon>unclassified sequences</taxon>
        <taxon>metagenomes</taxon>
        <taxon>ecological metagenomes</taxon>
    </lineage>
</organism>
<accession>X1R045</accession>
<gene>
    <name evidence="1" type="ORF">S12H4_20251</name>
</gene>
<reference evidence="1" key="1">
    <citation type="journal article" date="2014" name="Front. Microbiol.">
        <title>High frequency of phylogenetically diverse reductive dehalogenase-homologous genes in deep subseafloor sedimentary metagenomes.</title>
        <authorList>
            <person name="Kawai M."/>
            <person name="Futagami T."/>
            <person name="Toyoda A."/>
            <person name="Takaki Y."/>
            <person name="Nishi S."/>
            <person name="Hori S."/>
            <person name="Arai W."/>
            <person name="Tsubouchi T."/>
            <person name="Morono Y."/>
            <person name="Uchiyama I."/>
            <person name="Ito T."/>
            <person name="Fujiyama A."/>
            <person name="Inagaki F."/>
            <person name="Takami H."/>
        </authorList>
    </citation>
    <scope>NUCLEOTIDE SEQUENCE</scope>
    <source>
        <strain evidence="1">Expedition CK06-06</strain>
    </source>
</reference>
<proteinExistence type="predicted"/>
<comment type="caution">
    <text evidence="1">The sequence shown here is derived from an EMBL/GenBank/DDBJ whole genome shotgun (WGS) entry which is preliminary data.</text>
</comment>
<evidence type="ECO:0000313" key="1">
    <source>
        <dbReference type="EMBL" id="GAI74167.1"/>
    </source>
</evidence>
<dbReference type="AlphaFoldDB" id="X1R045"/>
<feature type="non-terminal residue" evidence="1">
    <location>
        <position position="55"/>
    </location>
</feature>